<protein>
    <submittedName>
        <fullName evidence="1">17305_t:CDS:1</fullName>
    </submittedName>
</protein>
<proteinExistence type="predicted"/>
<evidence type="ECO:0000313" key="1">
    <source>
        <dbReference type="EMBL" id="CAG8710820.1"/>
    </source>
</evidence>
<dbReference type="Proteomes" id="UP000789525">
    <property type="component" value="Unassembled WGS sequence"/>
</dbReference>
<comment type="caution">
    <text evidence="1">The sequence shown here is derived from an EMBL/GenBank/DDBJ whole genome shotgun (WGS) entry which is preliminary data.</text>
</comment>
<gene>
    <name evidence="1" type="ORF">ACOLOM_LOCUS10662</name>
</gene>
<organism evidence="1 2">
    <name type="scientific">Acaulospora colombiana</name>
    <dbReference type="NCBI Taxonomy" id="27376"/>
    <lineage>
        <taxon>Eukaryota</taxon>
        <taxon>Fungi</taxon>
        <taxon>Fungi incertae sedis</taxon>
        <taxon>Mucoromycota</taxon>
        <taxon>Glomeromycotina</taxon>
        <taxon>Glomeromycetes</taxon>
        <taxon>Diversisporales</taxon>
        <taxon>Acaulosporaceae</taxon>
        <taxon>Acaulospora</taxon>
    </lineage>
</organism>
<reference evidence="1" key="1">
    <citation type="submission" date="2021-06" db="EMBL/GenBank/DDBJ databases">
        <authorList>
            <person name="Kallberg Y."/>
            <person name="Tangrot J."/>
            <person name="Rosling A."/>
        </authorList>
    </citation>
    <scope>NUCLEOTIDE SEQUENCE</scope>
    <source>
        <strain evidence="1">CL356</strain>
    </source>
</reference>
<keyword evidence="2" id="KW-1185">Reference proteome</keyword>
<sequence length="152" mass="17452">MNSKRGSWGTGQLGRAFKYSSFKQQQQLRKLTCWSVYGWRGQVKARKTHFGHEALVQNSTQSDAQNTHKNLGLATTSNVIYNWYVIKKEQCIQRSSKRGGTQFKARASMNRREVLKSGVIWIVVIRKQKIGRMNGRGTGTIEKAQLIYEITR</sequence>
<accession>A0ACA9PIX7</accession>
<evidence type="ECO:0000313" key="2">
    <source>
        <dbReference type="Proteomes" id="UP000789525"/>
    </source>
</evidence>
<name>A0ACA9PIX7_9GLOM</name>
<dbReference type="EMBL" id="CAJVPT010035251">
    <property type="protein sequence ID" value="CAG8710820.1"/>
    <property type="molecule type" value="Genomic_DNA"/>
</dbReference>